<keyword evidence="6 7" id="KW-0119">Carbohydrate metabolism</keyword>
<evidence type="ECO:0000256" key="4">
    <source>
        <dbReference type="ARBA" id="ARBA00022679"/>
    </source>
</evidence>
<comment type="function">
    <text evidence="7">Allosteric enzyme that catalyzes the rate-limiting step in glycogen catabolism, the phosphorolytic cleavage of glycogen to produce glucose-1-phosphate, and plays a central role in maintaining cellular and organismal glucose homeostasis.</text>
</comment>
<sequence length="147" mass="15859">MLDVQVKRIHEYKRQLLNVLGIIHRYDRIKKMGAAERKKVVPRVCVIGGKAAPGYEMAKRIIKLVSAVADKVNADPEVGDLLKVAFVPDYNVSVAETIIPGTELSQHISTAGTEASGTGNMKFAMNGALIIGTMDGANIEIAQEIGE</sequence>
<protein>
    <recommendedName>
        <fullName evidence="7">Alpha-1,4 glucan phosphorylase</fullName>
        <ecNumber evidence="7">2.4.1.1</ecNumber>
    </recommendedName>
</protein>
<comment type="cofactor">
    <cofactor evidence="1 7">
        <name>pyridoxal 5'-phosphate</name>
        <dbReference type="ChEBI" id="CHEBI:597326"/>
    </cofactor>
</comment>
<comment type="similarity">
    <text evidence="2 7">Belongs to the glycogen phosphorylase family.</text>
</comment>
<dbReference type="Pfam" id="PF00343">
    <property type="entry name" value="Phosphorylase"/>
    <property type="match status" value="1"/>
</dbReference>
<dbReference type="GeneID" id="17349922"/>
<reference evidence="8 9" key="1">
    <citation type="journal article" date="2010" name="Plant Cell">
        <title>The Chlorella variabilis NC64A genome reveals adaptation to photosymbiosis, coevolution with viruses, and cryptic sex.</title>
        <authorList>
            <person name="Blanc G."/>
            <person name="Duncan G."/>
            <person name="Agarkova I."/>
            <person name="Borodovsky M."/>
            <person name="Gurnon J."/>
            <person name="Kuo A."/>
            <person name="Lindquist E."/>
            <person name="Lucas S."/>
            <person name="Pangilinan J."/>
            <person name="Polle J."/>
            <person name="Salamov A."/>
            <person name="Terry A."/>
            <person name="Yamada T."/>
            <person name="Dunigan D.D."/>
            <person name="Grigoriev I.V."/>
            <person name="Claverie J.M."/>
            <person name="Van Etten J.L."/>
        </authorList>
    </citation>
    <scope>NUCLEOTIDE SEQUENCE [LARGE SCALE GENOMIC DNA]</scope>
    <source>
        <strain evidence="8 9">NC64A</strain>
    </source>
</reference>
<dbReference type="Gene3D" id="3.40.50.2000">
    <property type="entry name" value="Glycogen Phosphorylase B"/>
    <property type="match status" value="1"/>
</dbReference>
<dbReference type="InterPro" id="IPR035090">
    <property type="entry name" value="Pyridoxal_P_attach_site"/>
</dbReference>
<dbReference type="SUPFAM" id="SSF53756">
    <property type="entry name" value="UDP-Glycosyltransferase/glycogen phosphorylase"/>
    <property type="match status" value="1"/>
</dbReference>
<keyword evidence="3 7" id="KW-0328">Glycosyltransferase</keyword>
<dbReference type="PROSITE" id="PS00102">
    <property type="entry name" value="PHOSPHORYLASE"/>
    <property type="match status" value="1"/>
</dbReference>
<evidence type="ECO:0000256" key="5">
    <source>
        <dbReference type="ARBA" id="ARBA00022898"/>
    </source>
</evidence>
<dbReference type="GO" id="GO:0030170">
    <property type="term" value="F:pyridoxal phosphate binding"/>
    <property type="evidence" value="ECO:0007669"/>
    <property type="project" value="TreeGrafter"/>
</dbReference>
<dbReference type="eggNOG" id="KOG2099">
    <property type="taxonomic scope" value="Eukaryota"/>
</dbReference>
<accession>E1ZUK6</accession>
<dbReference type="RefSeq" id="XP_005842621.1">
    <property type="nucleotide sequence ID" value="XM_005842564.1"/>
</dbReference>
<keyword evidence="4 7" id="KW-0808">Transferase</keyword>
<dbReference type="Proteomes" id="UP000008141">
    <property type="component" value="Unassembled WGS sequence"/>
</dbReference>
<feature type="non-terminal residue" evidence="8">
    <location>
        <position position="147"/>
    </location>
</feature>
<organism evidence="9">
    <name type="scientific">Chlorella variabilis</name>
    <name type="common">Green alga</name>
    <dbReference type="NCBI Taxonomy" id="554065"/>
    <lineage>
        <taxon>Eukaryota</taxon>
        <taxon>Viridiplantae</taxon>
        <taxon>Chlorophyta</taxon>
        <taxon>core chlorophytes</taxon>
        <taxon>Trebouxiophyceae</taxon>
        <taxon>Chlorellales</taxon>
        <taxon>Chlorellaceae</taxon>
        <taxon>Chlorella clade</taxon>
        <taxon>Chlorella</taxon>
    </lineage>
</organism>
<proteinExistence type="inferred from homology"/>
<evidence type="ECO:0000313" key="8">
    <source>
        <dbReference type="EMBL" id="EFN50489.1"/>
    </source>
</evidence>
<dbReference type="GO" id="GO:0005737">
    <property type="term" value="C:cytoplasm"/>
    <property type="evidence" value="ECO:0007669"/>
    <property type="project" value="TreeGrafter"/>
</dbReference>
<dbReference type="InterPro" id="IPR000811">
    <property type="entry name" value="Glyco_trans_35"/>
</dbReference>
<comment type="catalytic activity">
    <reaction evidence="7">
        <text>[(1-&gt;4)-alpha-D-glucosyl](n) + phosphate = [(1-&gt;4)-alpha-D-glucosyl](n-1) + alpha-D-glucose 1-phosphate</text>
        <dbReference type="Rhea" id="RHEA:41732"/>
        <dbReference type="Rhea" id="RHEA-COMP:9584"/>
        <dbReference type="Rhea" id="RHEA-COMP:9586"/>
        <dbReference type="ChEBI" id="CHEBI:15444"/>
        <dbReference type="ChEBI" id="CHEBI:43474"/>
        <dbReference type="ChEBI" id="CHEBI:58601"/>
        <dbReference type="EC" id="2.4.1.1"/>
    </reaction>
</comment>
<dbReference type="GO" id="GO:0005980">
    <property type="term" value="P:glycogen catabolic process"/>
    <property type="evidence" value="ECO:0007669"/>
    <property type="project" value="TreeGrafter"/>
</dbReference>
<evidence type="ECO:0000256" key="6">
    <source>
        <dbReference type="ARBA" id="ARBA00023277"/>
    </source>
</evidence>
<evidence type="ECO:0000256" key="2">
    <source>
        <dbReference type="ARBA" id="ARBA00006047"/>
    </source>
</evidence>
<name>E1ZUK6_CHLVA</name>
<dbReference type="EC" id="2.4.1.1" evidence="7"/>
<keyword evidence="9" id="KW-1185">Reference proteome</keyword>
<dbReference type="OMA" id="FSAYFEC"/>
<evidence type="ECO:0000256" key="7">
    <source>
        <dbReference type="RuleBase" id="RU000587"/>
    </source>
</evidence>
<dbReference type="STRING" id="554065.E1ZUK6"/>
<evidence type="ECO:0000313" key="9">
    <source>
        <dbReference type="Proteomes" id="UP000008141"/>
    </source>
</evidence>
<gene>
    <name evidence="8" type="ORF">CHLNCDRAFT_141574</name>
</gene>
<dbReference type="OrthoDB" id="9215500at2759"/>
<dbReference type="KEGG" id="cvr:CHLNCDRAFT_141574"/>
<dbReference type="InParanoid" id="E1ZUK6"/>
<dbReference type="PANTHER" id="PTHR11468:SF30">
    <property type="entry name" value="ALPHA-1,4 GLUCAN PHOSPHORYLASE"/>
    <property type="match status" value="1"/>
</dbReference>
<dbReference type="EMBL" id="GL434077">
    <property type="protein sequence ID" value="EFN50489.1"/>
    <property type="molecule type" value="Genomic_DNA"/>
</dbReference>
<evidence type="ECO:0000256" key="1">
    <source>
        <dbReference type="ARBA" id="ARBA00001933"/>
    </source>
</evidence>
<dbReference type="PANTHER" id="PTHR11468">
    <property type="entry name" value="GLYCOGEN PHOSPHORYLASE"/>
    <property type="match status" value="1"/>
</dbReference>
<keyword evidence="5 7" id="KW-0663">Pyridoxal phosphate</keyword>
<evidence type="ECO:0000256" key="3">
    <source>
        <dbReference type="ARBA" id="ARBA00022676"/>
    </source>
</evidence>
<dbReference type="AlphaFoldDB" id="E1ZUK6"/>
<dbReference type="GO" id="GO:0008184">
    <property type="term" value="F:glycogen phosphorylase activity"/>
    <property type="evidence" value="ECO:0007669"/>
    <property type="project" value="InterPro"/>
</dbReference>